<organism evidence="3 4">
    <name type="scientific">Stentor coeruleus</name>
    <dbReference type="NCBI Taxonomy" id="5963"/>
    <lineage>
        <taxon>Eukaryota</taxon>
        <taxon>Sar</taxon>
        <taxon>Alveolata</taxon>
        <taxon>Ciliophora</taxon>
        <taxon>Postciliodesmatophora</taxon>
        <taxon>Heterotrichea</taxon>
        <taxon>Heterotrichida</taxon>
        <taxon>Stentoridae</taxon>
        <taxon>Stentor</taxon>
    </lineage>
</organism>
<comment type="caution">
    <text evidence="3">The sequence shown here is derived from an EMBL/GenBank/DDBJ whole genome shotgun (WGS) entry which is preliminary data.</text>
</comment>
<feature type="chain" id="PRO_5012593664" description="RxLR effector protein" evidence="2">
    <location>
        <begin position="20"/>
        <end position="119"/>
    </location>
</feature>
<evidence type="ECO:0000256" key="2">
    <source>
        <dbReference type="SAM" id="SignalP"/>
    </source>
</evidence>
<feature type="region of interest" description="Disordered" evidence="1">
    <location>
        <begin position="100"/>
        <end position="119"/>
    </location>
</feature>
<dbReference type="Proteomes" id="UP000187209">
    <property type="component" value="Unassembled WGS sequence"/>
</dbReference>
<sequence length="119" mass="12928">MSKFFMLFALMALVSQSYGLESRSQEFLQTTEKTSLKPSDSDETITDHADEVDHANIFGLIQSDGDGLNDEISTETNLPDDTDAGDAIDLLIYDEVSDQSLSNGQASQVVDSEGPLLYG</sequence>
<evidence type="ECO:0000313" key="4">
    <source>
        <dbReference type="Proteomes" id="UP000187209"/>
    </source>
</evidence>
<accession>A0A1R2B683</accession>
<evidence type="ECO:0000256" key="1">
    <source>
        <dbReference type="SAM" id="MobiDB-lite"/>
    </source>
</evidence>
<feature type="compositionally biased region" description="Polar residues" evidence="1">
    <location>
        <begin position="100"/>
        <end position="110"/>
    </location>
</feature>
<proteinExistence type="predicted"/>
<evidence type="ECO:0008006" key="5">
    <source>
        <dbReference type="Google" id="ProtNLM"/>
    </source>
</evidence>
<reference evidence="3 4" key="1">
    <citation type="submission" date="2016-11" db="EMBL/GenBank/DDBJ databases">
        <title>The macronuclear genome of Stentor coeruleus: a giant cell with tiny introns.</title>
        <authorList>
            <person name="Slabodnick M."/>
            <person name="Ruby J.G."/>
            <person name="Reiff S.B."/>
            <person name="Swart E.C."/>
            <person name="Gosai S."/>
            <person name="Prabakaran S."/>
            <person name="Witkowska E."/>
            <person name="Larue G.E."/>
            <person name="Fisher S."/>
            <person name="Freeman R.M."/>
            <person name="Gunawardena J."/>
            <person name="Chu W."/>
            <person name="Stover N.A."/>
            <person name="Gregory B.D."/>
            <person name="Nowacki M."/>
            <person name="Derisi J."/>
            <person name="Roy S.W."/>
            <person name="Marshall W.F."/>
            <person name="Sood P."/>
        </authorList>
    </citation>
    <scope>NUCLEOTIDE SEQUENCE [LARGE SCALE GENOMIC DNA]</scope>
    <source>
        <strain evidence="3">WM001</strain>
    </source>
</reference>
<feature type="signal peptide" evidence="2">
    <location>
        <begin position="1"/>
        <end position="19"/>
    </location>
</feature>
<protein>
    <recommendedName>
        <fullName evidence="5">RxLR effector protein</fullName>
    </recommendedName>
</protein>
<dbReference type="AlphaFoldDB" id="A0A1R2B683"/>
<keyword evidence="4" id="KW-1185">Reference proteome</keyword>
<evidence type="ECO:0000313" key="3">
    <source>
        <dbReference type="EMBL" id="OMJ72294.1"/>
    </source>
</evidence>
<name>A0A1R2B683_9CILI</name>
<gene>
    <name evidence="3" type="ORF">SteCoe_29288</name>
</gene>
<keyword evidence="2" id="KW-0732">Signal</keyword>
<dbReference type="EMBL" id="MPUH01000913">
    <property type="protein sequence ID" value="OMJ72294.1"/>
    <property type="molecule type" value="Genomic_DNA"/>
</dbReference>